<dbReference type="RefSeq" id="XP_041296533.1">
    <property type="nucleotide sequence ID" value="XM_041441086.1"/>
</dbReference>
<dbReference type="GeneID" id="64703345"/>
<dbReference type="EMBL" id="JABBWM010000009">
    <property type="protein sequence ID" value="KAG2114585.1"/>
    <property type="molecule type" value="Genomic_DNA"/>
</dbReference>
<name>A0A9P7JY36_9AGAM</name>
<gene>
    <name evidence="1" type="ORF">F5147DRAFT_769894</name>
</gene>
<dbReference type="OrthoDB" id="2669107at2759"/>
<organism evidence="1 2">
    <name type="scientific">Suillus discolor</name>
    <dbReference type="NCBI Taxonomy" id="1912936"/>
    <lineage>
        <taxon>Eukaryota</taxon>
        <taxon>Fungi</taxon>
        <taxon>Dikarya</taxon>
        <taxon>Basidiomycota</taxon>
        <taxon>Agaricomycotina</taxon>
        <taxon>Agaricomycetes</taxon>
        <taxon>Agaricomycetidae</taxon>
        <taxon>Boletales</taxon>
        <taxon>Suillineae</taxon>
        <taxon>Suillaceae</taxon>
        <taxon>Suillus</taxon>
    </lineage>
</organism>
<reference evidence="1" key="1">
    <citation type="journal article" date="2020" name="New Phytol.">
        <title>Comparative genomics reveals dynamic genome evolution in host specialist ectomycorrhizal fungi.</title>
        <authorList>
            <person name="Lofgren L.A."/>
            <person name="Nguyen N.H."/>
            <person name="Vilgalys R."/>
            <person name="Ruytinx J."/>
            <person name="Liao H.L."/>
            <person name="Branco S."/>
            <person name="Kuo A."/>
            <person name="LaButti K."/>
            <person name="Lipzen A."/>
            <person name="Andreopoulos W."/>
            <person name="Pangilinan J."/>
            <person name="Riley R."/>
            <person name="Hundley H."/>
            <person name="Na H."/>
            <person name="Barry K."/>
            <person name="Grigoriev I.V."/>
            <person name="Stajich J.E."/>
            <person name="Kennedy P.G."/>
        </authorList>
    </citation>
    <scope>NUCLEOTIDE SEQUENCE</scope>
    <source>
        <strain evidence="1">FC423</strain>
    </source>
</reference>
<accession>A0A9P7JY36</accession>
<evidence type="ECO:0000313" key="2">
    <source>
        <dbReference type="Proteomes" id="UP000823399"/>
    </source>
</evidence>
<evidence type="ECO:0000313" key="1">
    <source>
        <dbReference type="EMBL" id="KAG2114585.1"/>
    </source>
</evidence>
<proteinExistence type="predicted"/>
<dbReference type="Proteomes" id="UP000823399">
    <property type="component" value="Unassembled WGS sequence"/>
</dbReference>
<dbReference type="AlphaFoldDB" id="A0A9P7JY36"/>
<sequence length="190" mass="20795">MAAAADLVWHFPGLHDVLPSASASGIEMDDITEDVAAEQETLVKPSNRVSDNVCTMDPPLPSTSMKSIDAPDFARLQSTLMDALKGVTEGTSVEYKWLMNTCVMFLAGLGLLGSNEEFFCKKPRADAPWLIIAWIMNMSDSLNIDGTMKPSTQECGTYGHAQKMHASMTYAFCYDWDVVLLSNERSKVSG</sequence>
<protein>
    <submittedName>
        <fullName evidence="1">Uncharacterized protein</fullName>
    </submittedName>
</protein>
<keyword evidence="2" id="KW-1185">Reference proteome</keyword>
<comment type="caution">
    <text evidence="1">The sequence shown here is derived from an EMBL/GenBank/DDBJ whole genome shotgun (WGS) entry which is preliminary data.</text>
</comment>